<dbReference type="Gene3D" id="3.40.50.720">
    <property type="entry name" value="NAD(P)-binding Rossmann-like Domain"/>
    <property type="match status" value="1"/>
</dbReference>
<evidence type="ECO:0000259" key="2">
    <source>
        <dbReference type="Pfam" id="PF10728"/>
    </source>
</evidence>
<dbReference type="Gene3D" id="1.10.1040.20">
    <property type="entry name" value="ProC-like, C-terminal domain"/>
    <property type="match status" value="1"/>
</dbReference>
<organism evidence="3">
    <name type="scientific">Chitinibacter mangrovi</name>
    <dbReference type="NCBI Taxonomy" id="3153927"/>
    <lineage>
        <taxon>Bacteria</taxon>
        <taxon>Pseudomonadati</taxon>
        <taxon>Pseudomonadota</taxon>
        <taxon>Betaproteobacteria</taxon>
        <taxon>Neisseriales</taxon>
        <taxon>Chitinibacteraceae</taxon>
        <taxon>Chitinibacter</taxon>
    </lineage>
</organism>
<name>A0AAU7FB52_9NEIS</name>
<dbReference type="RefSeq" id="WP_348945574.1">
    <property type="nucleotide sequence ID" value="NZ_CP157355.1"/>
</dbReference>
<gene>
    <name evidence="3" type="ORF">ABHF33_02980</name>
</gene>
<dbReference type="Pfam" id="PF10728">
    <property type="entry name" value="DUF2520"/>
    <property type="match status" value="1"/>
</dbReference>
<dbReference type="KEGG" id="cmav:ABHF33_02980"/>
<sequence length="286" mass="28963">MLTLNLIGAGRLGKSIAQMAQQSGRYRLAAIYSRSLASSTAAGMWIGAGEVVAQLGDLPSADLWLISVPDGAIAGVAAELAELKLVKQGAVAFHASGALAADQLAPLAAQGAYCASWHPAFSFADPTRAVQTFVGTLCALEGDAKAVAILSEFTAAIGGCAFALSSEAGAKVAYHAALSMAANFLVTLSDLSLKTAEQAGIAPEIAQQLVLGLIRQTLNNIDSLGAAAALTGPIVRGDAATVAQHLAVLPPATQAVYRALGVATVALAGERLSHPATINQLLRAKD</sequence>
<dbReference type="SUPFAM" id="SSF48179">
    <property type="entry name" value="6-phosphogluconate dehydrogenase C-terminal domain-like"/>
    <property type="match status" value="1"/>
</dbReference>
<dbReference type="InterPro" id="IPR019665">
    <property type="entry name" value="OxRdtase/DH_put_Rossmann_dom"/>
</dbReference>
<dbReference type="InterPro" id="IPR008927">
    <property type="entry name" value="6-PGluconate_DH-like_C_sf"/>
</dbReference>
<dbReference type="AlphaFoldDB" id="A0AAU7FB52"/>
<dbReference type="Pfam" id="PF10727">
    <property type="entry name" value="Rossmann-like"/>
    <property type="match status" value="1"/>
</dbReference>
<accession>A0AAU7FB52</accession>
<feature type="domain" description="DUF2520" evidence="2">
    <location>
        <begin position="137"/>
        <end position="263"/>
    </location>
</feature>
<protein>
    <submittedName>
        <fullName evidence="3">Rossmann-like and DUF2520 domain-containing protein</fullName>
    </submittedName>
</protein>
<dbReference type="PANTHER" id="PTHR40459:SF1">
    <property type="entry name" value="CONSERVED HYPOTHETICAL ALANINE AND LEUCINE RICH PROTEIN"/>
    <property type="match status" value="1"/>
</dbReference>
<proteinExistence type="predicted"/>
<dbReference type="InterPro" id="IPR036291">
    <property type="entry name" value="NAD(P)-bd_dom_sf"/>
</dbReference>
<dbReference type="EMBL" id="CP157355">
    <property type="protein sequence ID" value="XBM01270.1"/>
    <property type="molecule type" value="Genomic_DNA"/>
</dbReference>
<dbReference type="SUPFAM" id="SSF51735">
    <property type="entry name" value="NAD(P)-binding Rossmann-fold domains"/>
    <property type="match status" value="1"/>
</dbReference>
<evidence type="ECO:0000313" key="3">
    <source>
        <dbReference type="EMBL" id="XBM01270.1"/>
    </source>
</evidence>
<reference evidence="3" key="1">
    <citation type="submission" date="2024-05" db="EMBL/GenBank/DDBJ databases">
        <authorList>
            <person name="Yang L."/>
            <person name="Pan L."/>
        </authorList>
    </citation>
    <scope>NUCLEOTIDE SEQUENCE</scope>
    <source>
        <strain evidence="3">FCG-7</strain>
    </source>
</reference>
<dbReference type="InterPro" id="IPR018931">
    <property type="entry name" value="DUF2520"/>
</dbReference>
<dbReference type="PANTHER" id="PTHR40459">
    <property type="entry name" value="CONSERVED HYPOTHETICAL ALANINE AND LEUCINE RICH PROTEIN"/>
    <property type="match status" value="1"/>
</dbReference>
<feature type="domain" description="Putative oxidoreductase/dehydrogenase Rossmann-like" evidence="1">
    <location>
        <begin position="2"/>
        <end position="119"/>
    </location>
</feature>
<evidence type="ECO:0000259" key="1">
    <source>
        <dbReference type="Pfam" id="PF10727"/>
    </source>
</evidence>
<dbReference type="InterPro" id="IPR037108">
    <property type="entry name" value="TM1727-like_C_sf"/>
</dbReference>